<keyword evidence="16" id="KW-1185">Reference proteome</keyword>
<dbReference type="FunFam" id="3.40.50.970:FF:000019">
    <property type="entry name" value="Pyruvate decarboxylase isozyme"/>
    <property type="match status" value="1"/>
</dbReference>
<proteinExistence type="inferred from homology"/>
<evidence type="ECO:0000259" key="13">
    <source>
        <dbReference type="Pfam" id="PF02775"/>
    </source>
</evidence>
<dbReference type="GO" id="GO:0030976">
    <property type="term" value="F:thiamine pyrophosphate binding"/>
    <property type="evidence" value="ECO:0007669"/>
    <property type="project" value="InterPro"/>
</dbReference>
<comment type="similarity">
    <text evidence="3 11">Belongs to the TPP enzyme family.</text>
</comment>
<dbReference type="FunFam" id="3.40.50.970:FF:000024">
    <property type="entry name" value="Pyruvate decarboxylase isozyme"/>
    <property type="match status" value="1"/>
</dbReference>
<dbReference type="Proteomes" id="UP000315037">
    <property type="component" value="Unassembled WGS sequence"/>
</dbReference>
<comment type="caution">
    <text evidence="15">The sequence shown here is derived from an EMBL/GenBank/DDBJ whole genome shotgun (WGS) entry which is preliminary data.</text>
</comment>
<protein>
    <recommendedName>
        <fullName evidence="4">pyruvate decarboxylase</fullName>
        <ecNumber evidence="4">4.1.1.1</ecNumber>
    </recommendedName>
</protein>
<dbReference type="EC" id="4.1.1.1" evidence="4"/>
<evidence type="ECO:0000256" key="4">
    <source>
        <dbReference type="ARBA" id="ARBA00013202"/>
    </source>
</evidence>
<evidence type="ECO:0000313" key="15">
    <source>
        <dbReference type="EMBL" id="TPW34268.1"/>
    </source>
</evidence>
<feature type="domain" description="Thiamine pyrophosphate enzyme central" evidence="12">
    <location>
        <begin position="200"/>
        <end position="315"/>
    </location>
</feature>
<organism evidence="15 16">
    <name type="scientific">Oecophyllibacter saccharovorans</name>
    <dbReference type="NCBI Taxonomy" id="2558360"/>
    <lineage>
        <taxon>Bacteria</taxon>
        <taxon>Pseudomonadati</taxon>
        <taxon>Pseudomonadota</taxon>
        <taxon>Alphaproteobacteria</taxon>
        <taxon>Acetobacterales</taxon>
        <taxon>Acetobacteraceae</taxon>
        <taxon>Oecophyllibacter</taxon>
    </lineage>
</organism>
<dbReference type="InterPro" id="IPR012001">
    <property type="entry name" value="Thiamin_PyroP_enz_TPP-bd_dom"/>
</dbReference>
<dbReference type="Pfam" id="PF00205">
    <property type="entry name" value="TPP_enzyme_M"/>
    <property type="match status" value="1"/>
</dbReference>
<dbReference type="PANTHER" id="PTHR43452">
    <property type="entry name" value="PYRUVATE DECARBOXYLASE"/>
    <property type="match status" value="1"/>
</dbReference>
<dbReference type="PIRSF" id="PIRSF036565">
    <property type="entry name" value="Pyruvt_ip_decrb"/>
    <property type="match status" value="1"/>
</dbReference>
<dbReference type="InterPro" id="IPR029035">
    <property type="entry name" value="DHS-like_NAD/FAD-binding_dom"/>
</dbReference>
<dbReference type="Gene3D" id="3.40.50.1220">
    <property type="entry name" value="TPP-binding domain"/>
    <property type="match status" value="1"/>
</dbReference>
<comment type="cofactor">
    <cofactor evidence="10">
        <name>Mg(2+)</name>
        <dbReference type="ChEBI" id="CHEBI:18420"/>
    </cofactor>
    <text evidence="10">Binds 1 Mg(2+) per subunit.</text>
</comment>
<feature type="binding site" evidence="10">
    <location>
        <position position="466"/>
    </location>
    <ligand>
        <name>Mg(2+)</name>
        <dbReference type="ChEBI" id="CHEBI:18420"/>
    </ligand>
</feature>
<name>A0A506ULR1_9PROT</name>
<dbReference type="GO" id="GO:0004737">
    <property type="term" value="F:pyruvate decarboxylase activity"/>
    <property type="evidence" value="ECO:0007669"/>
    <property type="project" value="UniProtKB-EC"/>
</dbReference>
<dbReference type="GO" id="GO:0005829">
    <property type="term" value="C:cytosol"/>
    <property type="evidence" value="ECO:0007669"/>
    <property type="project" value="TreeGrafter"/>
</dbReference>
<dbReference type="InterPro" id="IPR029061">
    <property type="entry name" value="THDP-binding"/>
</dbReference>
<evidence type="ECO:0000256" key="3">
    <source>
        <dbReference type="ARBA" id="ARBA00007812"/>
    </source>
</evidence>
<dbReference type="OrthoDB" id="4494979at2"/>
<evidence type="ECO:0000256" key="10">
    <source>
        <dbReference type="PIRSR" id="PIRSR036565-2"/>
    </source>
</evidence>
<feature type="domain" description="Thiamine pyrophosphate enzyme N-terminal TPP-binding" evidence="14">
    <location>
        <begin position="4"/>
        <end position="114"/>
    </location>
</feature>
<sequence>MSYNVGKYLAKRLEQIGIKDHFAVAGDYNLVLLDQLLDNKNLKQIYDCNELNCGFAAEGYARANGAGVCVVTFSVGAISGMNSALGGAYAENLPVLMVSGGPNSNDYGSGHILHHTTGKTDYDYQMEMAKQVTCAAERITQASEAPQKIDHVLRTMLRERKPAYLEISCNISAQECPAPGPVSTLLAEPKTDKTSLDAAVKKSADFLKGAERVVILVGSKVRPADAEKQAVELADKLGCAVTVMAAAKSYFPEQHPGFRGVYWGVVSSPGAQELVDSADALITIGPNWNDYATVGWRAWPRGKRVLQVEPDRVLVENESFAGFPMREFLSELSKVVTPKPETTKNTTAPKLEIPAAAPSAPLTNDEMTRQIQELLTPDTTLMVETGDSWFNAMRMNLPNGCRVESEMQWGHIGWSIPSGFGCAVGAPKRRNLIMCGDGSFQLTAQEVGQMIRYELPVIIFLVDNKGYGIEIAIHDGPYNYIQNWNYAALMDAFNGEKGHGLGLVAKTAGEMAEAIKKGLANKKGPTLIQCCIPQDDCTEALTVWGREVAQTNARPPIVND</sequence>
<evidence type="ECO:0000256" key="7">
    <source>
        <dbReference type="ARBA" id="ARBA00022842"/>
    </source>
</evidence>
<evidence type="ECO:0000259" key="12">
    <source>
        <dbReference type="Pfam" id="PF00205"/>
    </source>
</evidence>
<evidence type="ECO:0000256" key="6">
    <source>
        <dbReference type="ARBA" id="ARBA00022793"/>
    </source>
</evidence>
<evidence type="ECO:0000259" key="14">
    <source>
        <dbReference type="Pfam" id="PF02776"/>
    </source>
</evidence>
<dbReference type="PROSITE" id="PS00187">
    <property type="entry name" value="TPP_ENZYMES"/>
    <property type="match status" value="1"/>
</dbReference>
<reference evidence="15 16" key="1">
    <citation type="submission" date="2019-03" db="EMBL/GenBank/DDBJ databases">
        <title>The complete genome sequence of Neokomagataea sp. Jb2 NBRC113641.</title>
        <authorList>
            <person name="Chua K.-O."/>
            <person name="Chan K.-G."/>
            <person name="See-Too W.-S."/>
        </authorList>
    </citation>
    <scope>NUCLEOTIDE SEQUENCE [LARGE SCALE GENOMIC DNA]</scope>
    <source>
        <strain evidence="15 16">Jb2</strain>
    </source>
</reference>
<evidence type="ECO:0000256" key="9">
    <source>
        <dbReference type="ARBA" id="ARBA00023239"/>
    </source>
</evidence>
<dbReference type="FunFam" id="3.40.50.1220:FF:000009">
    <property type="entry name" value="Pyruvate decarboxylase 1"/>
    <property type="match status" value="1"/>
</dbReference>
<keyword evidence="9" id="KW-0456">Lyase</keyword>
<dbReference type="PANTHER" id="PTHR43452:SF1">
    <property type="entry name" value="PYRUVATE DECARBOXYLASE C186.09-RELATED"/>
    <property type="match status" value="1"/>
</dbReference>
<feature type="binding site" evidence="10">
    <location>
        <position position="437"/>
    </location>
    <ligand>
        <name>Mg(2+)</name>
        <dbReference type="ChEBI" id="CHEBI:18420"/>
    </ligand>
</feature>
<dbReference type="EMBL" id="SORZ01000002">
    <property type="protein sequence ID" value="TPW34268.1"/>
    <property type="molecule type" value="Genomic_DNA"/>
</dbReference>
<keyword evidence="5 10" id="KW-0479">Metal-binding</keyword>
<evidence type="ECO:0000256" key="2">
    <source>
        <dbReference type="ARBA" id="ARBA00001964"/>
    </source>
</evidence>
<keyword evidence="8 11" id="KW-0786">Thiamine pyrophosphate</keyword>
<feature type="binding site" evidence="10">
    <location>
        <position position="464"/>
    </location>
    <ligand>
        <name>Mg(2+)</name>
        <dbReference type="ChEBI" id="CHEBI:18420"/>
    </ligand>
</feature>
<dbReference type="InterPro" id="IPR012000">
    <property type="entry name" value="Thiamin_PyroP_enz_cen_dom"/>
</dbReference>
<dbReference type="CDD" id="cd02005">
    <property type="entry name" value="TPP_PDC_IPDC"/>
    <property type="match status" value="1"/>
</dbReference>
<dbReference type="InterPro" id="IPR047214">
    <property type="entry name" value="TPP_PDC_IPDC"/>
</dbReference>
<keyword evidence="6" id="KW-0210">Decarboxylase</keyword>
<accession>A0A506ULR1</accession>
<evidence type="ECO:0000256" key="8">
    <source>
        <dbReference type="ARBA" id="ARBA00023052"/>
    </source>
</evidence>
<dbReference type="InterPro" id="IPR011766">
    <property type="entry name" value="TPP_enzyme_TPP-bd"/>
</dbReference>
<dbReference type="GO" id="GO:0000949">
    <property type="term" value="P:aromatic amino acid family catabolic process to alcohol via Ehrlich pathway"/>
    <property type="evidence" value="ECO:0007669"/>
    <property type="project" value="TreeGrafter"/>
</dbReference>
<gene>
    <name evidence="15" type="ORF">E3202_07110</name>
</gene>
<dbReference type="RefSeq" id="WP_141451560.1">
    <property type="nucleotide sequence ID" value="NZ_CP038143.1"/>
</dbReference>
<evidence type="ECO:0000256" key="5">
    <source>
        <dbReference type="ARBA" id="ARBA00022723"/>
    </source>
</evidence>
<dbReference type="InterPro" id="IPR000399">
    <property type="entry name" value="TPP-bd_CS"/>
</dbReference>
<dbReference type="SUPFAM" id="SSF52518">
    <property type="entry name" value="Thiamin diphosphate-binding fold (THDP-binding)"/>
    <property type="match status" value="2"/>
</dbReference>
<comment type="catalytic activity">
    <reaction evidence="1">
        <text>a 2-oxocarboxylate + H(+) = an aldehyde + CO2</text>
        <dbReference type="Rhea" id="RHEA:11628"/>
        <dbReference type="ChEBI" id="CHEBI:15378"/>
        <dbReference type="ChEBI" id="CHEBI:16526"/>
        <dbReference type="ChEBI" id="CHEBI:17478"/>
        <dbReference type="ChEBI" id="CHEBI:35179"/>
        <dbReference type="EC" id="4.1.1.1"/>
    </reaction>
</comment>
<dbReference type="GO" id="GO:0000287">
    <property type="term" value="F:magnesium ion binding"/>
    <property type="evidence" value="ECO:0007669"/>
    <property type="project" value="InterPro"/>
</dbReference>
<dbReference type="Pfam" id="PF02776">
    <property type="entry name" value="TPP_enzyme_N"/>
    <property type="match status" value="1"/>
</dbReference>
<evidence type="ECO:0000256" key="1">
    <source>
        <dbReference type="ARBA" id="ARBA00001041"/>
    </source>
</evidence>
<comment type="cofactor">
    <cofactor evidence="2">
        <name>thiamine diphosphate</name>
        <dbReference type="ChEBI" id="CHEBI:58937"/>
    </cofactor>
</comment>
<feature type="domain" description="Thiamine pyrophosphate enzyme TPP-binding" evidence="13">
    <location>
        <begin position="395"/>
        <end position="530"/>
    </location>
</feature>
<dbReference type="Gene3D" id="3.40.50.970">
    <property type="match status" value="2"/>
</dbReference>
<dbReference type="InterPro" id="IPR047213">
    <property type="entry name" value="TPP_PYR_PDC_IPDC-like"/>
</dbReference>
<keyword evidence="7 10" id="KW-0460">Magnesium</keyword>
<dbReference type="SUPFAM" id="SSF52467">
    <property type="entry name" value="DHS-like NAD/FAD-binding domain"/>
    <property type="match status" value="1"/>
</dbReference>
<dbReference type="InterPro" id="IPR012110">
    <property type="entry name" value="PDC/IPDC-like"/>
</dbReference>
<evidence type="ECO:0000256" key="11">
    <source>
        <dbReference type="RuleBase" id="RU362132"/>
    </source>
</evidence>
<dbReference type="Pfam" id="PF02775">
    <property type="entry name" value="TPP_enzyme_C"/>
    <property type="match status" value="1"/>
</dbReference>
<dbReference type="AlphaFoldDB" id="A0A506ULR1"/>
<dbReference type="CDD" id="cd07038">
    <property type="entry name" value="TPP_PYR_PDC_IPDC_like"/>
    <property type="match status" value="1"/>
</dbReference>
<evidence type="ECO:0000313" key="16">
    <source>
        <dbReference type="Proteomes" id="UP000315037"/>
    </source>
</evidence>